<reference evidence="1" key="1">
    <citation type="journal article" date="2014" name="Front. Microbiol.">
        <title>High frequency of phylogenetically diverse reductive dehalogenase-homologous genes in deep subseafloor sedimentary metagenomes.</title>
        <authorList>
            <person name="Kawai M."/>
            <person name="Futagami T."/>
            <person name="Toyoda A."/>
            <person name="Takaki Y."/>
            <person name="Nishi S."/>
            <person name="Hori S."/>
            <person name="Arai W."/>
            <person name="Tsubouchi T."/>
            <person name="Morono Y."/>
            <person name="Uchiyama I."/>
            <person name="Ito T."/>
            <person name="Fujiyama A."/>
            <person name="Inagaki F."/>
            <person name="Takami H."/>
        </authorList>
    </citation>
    <scope>NUCLEOTIDE SEQUENCE</scope>
    <source>
        <strain evidence="1">Expedition CK06-06</strain>
    </source>
</reference>
<name>X0V505_9ZZZZ</name>
<dbReference type="AlphaFoldDB" id="X0V505"/>
<dbReference type="EMBL" id="BARS01021002">
    <property type="protein sequence ID" value="GAG13185.1"/>
    <property type="molecule type" value="Genomic_DNA"/>
</dbReference>
<sequence length="33" mass="3761">IIASTTVFNRLFVWLDDLLGYGKKKSSSSFFGY</sequence>
<protein>
    <submittedName>
        <fullName evidence="1">Uncharacterized protein</fullName>
    </submittedName>
</protein>
<feature type="non-terminal residue" evidence="1">
    <location>
        <position position="1"/>
    </location>
</feature>
<accession>X0V505</accession>
<organism evidence="1">
    <name type="scientific">marine sediment metagenome</name>
    <dbReference type="NCBI Taxonomy" id="412755"/>
    <lineage>
        <taxon>unclassified sequences</taxon>
        <taxon>metagenomes</taxon>
        <taxon>ecological metagenomes</taxon>
    </lineage>
</organism>
<comment type="caution">
    <text evidence="1">The sequence shown here is derived from an EMBL/GenBank/DDBJ whole genome shotgun (WGS) entry which is preliminary data.</text>
</comment>
<evidence type="ECO:0000313" key="1">
    <source>
        <dbReference type="EMBL" id="GAG13185.1"/>
    </source>
</evidence>
<proteinExistence type="predicted"/>
<gene>
    <name evidence="1" type="ORF">S01H1_33799</name>
</gene>